<reference evidence="12 13" key="1">
    <citation type="submission" date="2019-03" db="EMBL/GenBank/DDBJ databases">
        <title>Sequencing 23 genomes of Wallemia ichthyophaga.</title>
        <authorList>
            <person name="Gostincar C."/>
        </authorList>
    </citation>
    <scope>NUCLEOTIDE SEQUENCE [LARGE SCALE GENOMIC DNA]</scope>
    <source>
        <strain evidence="12 13">EXF-8621</strain>
    </source>
</reference>
<evidence type="ECO:0000259" key="10">
    <source>
        <dbReference type="Pfam" id="PF00483"/>
    </source>
</evidence>
<dbReference type="InterPro" id="IPR051960">
    <property type="entry name" value="eIF2B_gamma"/>
</dbReference>
<dbReference type="SUPFAM" id="SSF53448">
    <property type="entry name" value="Nucleotide-diphospho-sugar transferases"/>
    <property type="match status" value="1"/>
</dbReference>
<dbReference type="GO" id="GO:0003743">
    <property type="term" value="F:translation initiation factor activity"/>
    <property type="evidence" value="ECO:0007669"/>
    <property type="project" value="UniProtKB-KW"/>
</dbReference>
<evidence type="ECO:0000256" key="9">
    <source>
        <dbReference type="ARBA" id="ARBA00046432"/>
    </source>
</evidence>
<dbReference type="PANTHER" id="PTHR45989:SF1">
    <property type="entry name" value="TRANSLATION INITIATION FACTOR EIF-2B SUBUNIT GAMMA"/>
    <property type="match status" value="1"/>
</dbReference>
<evidence type="ECO:0000256" key="5">
    <source>
        <dbReference type="ARBA" id="ARBA00022917"/>
    </source>
</evidence>
<dbReference type="InterPro" id="IPR056764">
    <property type="entry name" value="LbH_EIF2B3/5"/>
</dbReference>
<dbReference type="PANTHER" id="PTHR45989">
    <property type="entry name" value="TRANSLATION INITIATION FACTOR EIF-2B SUBUNIT GAMMA"/>
    <property type="match status" value="1"/>
</dbReference>
<feature type="domain" description="EIF2B subunit epsilon/gamma LbH" evidence="11">
    <location>
        <begin position="295"/>
        <end position="378"/>
    </location>
</feature>
<dbReference type="Pfam" id="PF00483">
    <property type="entry name" value="NTP_transferase"/>
    <property type="match status" value="1"/>
</dbReference>
<keyword evidence="5" id="KW-0648">Protein biosynthesis</keyword>
<gene>
    <name evidence="12" type="ORF">E3P90_00662</name>
</gene>
<comment type="similarity">
    <text evidence="2">Belongs to the eIF-2B gamma/epsilon subunits family.</text>
</comment>
<dbReference type="GO" id="GO:0002183">
    <property type="term" value="P:cytoplasmic translational initiation"/>
    <property type="evidence" value="ECO:0007669"/>
    <property type="project" value="TreeGrafter"/>
</dbReference>
<sequence>MSNQFKGIIVCGFGQKLFPLTESTPKPVVSVGNKAVISYVIEWCHQSQLNDLLVLSPASFSNQLTPLLKSHSVHYNSVDDDTCVNWETADWLRHFAHLINSDFIILPCDIIPPPSLPLSSLLQQHKTSHYNTLITCLLYYNHLDYGTREGPAPFTCIHDKSSNTLLIPPSDSLDGVDLKTRLLWEFPNLSLSTKLLDAHVYIVRKGVLDLLIQRPQISSIREDLLPWLCKWSYQKGLGDKWSHLLHLAQDPFIDALTHSTTQSCSNSPEHRLRVQYFIHNPNDGLIARANTLGTYAELNREILRTQKPAKSVITADNVKIGEKSLIKMSIIGNNVVIGKGCKIIGSIIADNVVIRDGAKLDNCIVCTRVKIGERATLTLCDVGGDSDVLSDTHAKNEKISLDGSSG</sequence>
<dbReference type="GO" id="GO:0005085">
    <property type="term" value="F:guanyl-nucleotide exchange factor activity"/>
    <property type="evidence" value="ECO:0007669"/>
    <property type="project" value="TreeGrafter"/>
</dbReference>
<evidence type="ECO:0000259" key="11">
    <source>
        <dbReference type="Pfam" id="PF25084"/>
    </source>
</evidence>
<dbReference type="EMBL" id="SPOF01000005">
    <property type="protein sequence ID" value="TIB16028.1"/>
    <property type="molecule type" value="Genomic_DNA"/>
</dbReference>
<comment type="subunit">
    <text evidence="9">Component of the translation initiation factor 2B (eIF2B) complex which is a heterodecamer of two sets of five different subunits: alpha, beta, gamma, delta and epsilon. Subunits alpha, beta and delta comprise a regulatory subcomplex and subunits epsilon and gamma comprise a catalytic subcomplex. Within the complex, the hexameric regulatory complex resides at the center, with the two heterodimeric catalytic subcomplexes bound on opposite sides.</text>
</comment>
<comment type="function">
    <text evidence="8">Acts as a component of the translation initiation factor 2B (eIF2B) complex, which catalyzes the exchange of GDP for GTP on the eukaryotic initiation factor 2 (eIF2) complex gamma subunit. Its guanine nucleotide exchange factor activity is repressed when bound to eIF2 complex phosphorylated on the alpha subunit, thereby limiting the amount of methionyl-initiator methionine tRNA available to the ribosome and consequently global translation is repressed.</text>
</comment>
<evidence type="ECO:0000256" key="6">
    <source>
        <dbReference type="ARBA" id="ARBA00044196"/>
    </source>
</evidence>
<dbReference type="GO" id="GO:0005829">
    <property type="term" value="C:cytosol"/>
    <property type="evidence" value="ECO:0007669"/>
    <property type="project" value="UniProtKB-SubCell"/>
</dbReference>
<evidence type="ECO:0000313" key="13">
    <source>
        <dbReference type="Proteomes" id="UP000306954"/>
    </source>
</evidence>
<dbReference type="Gene3D" id="2.160.10.10">
    <property type="entry name" value="Hexapeptide repeat proteins"/>
    <property type="match status" value="1"/>
</dbReference>
<comment type="subcellular location">
    <subcellularLocation>
        <location evidence="1">Cytoplasm</location>
        <location evidence="1">Cytosol</location>
    </subcellularLocation>
</comment>
<evidence type="ECO:0000256" key="8">
    <source>
        <dbReference type="ARBA" id="ARBA00045373"/>
    </source>
</evidence>
<evidence type="ECO:0000256" key="2">
    <source>
        <dbReference type="ARBA" id="ARBA00007878"/>
    </source>
</evidence>
<keyword evidence="4" id="KW-0396">Initiation factor</keyword>
<evidence type="ECO:0000256" key="3">
    <source>
        <dbReference type="ARBA" id="ARBA00022490"/>
    </source>
</evidence>
<comment type="caution">
    <text evidence="12">The sequence shown here is derived from an EMBL/GenBank/DDBJ whole genome shotgun (WGS) entry which is preliminary data.</text>
</comment>
<dbReference type="Proteomes" id="UP000306954">
    <property type="component" value="Unassembled WGS sequence"/>
</dbReference>
<evidence type="ECO:0000256" key="7">
    <source>
        <dbReference type="ARBA" id="ARBA00044229"/>
    </source>
</evidence>
<evidence type="ECO:0000256" key="4">
    <source>
        <dbReference type="ARBA" id="ARBA00022540"/>
    </source>
</evidence>
<dbReference type="OMA" id="NCVINPK"/>
<evidence type="ECO:0000256" key="1">
    <source>
        <dbReference type="ARBA" id="ARBA00004514"/>
    </source>
</evidence>
<evidence type="ECO:0000313" key="12">
    <source>
        <dbReference type="EMBL" id="TIB16028.1"/>
    </source>
</evidence>
<dbReference type="InterPro" id="IPR005835">
    <property type="entry name" value="NTP_transferase_dom"/>
</dbReference>
<dbReference type="InterPro" id="IPR029044">
    <property type="entry name" value="Nucleotide-diphossugar_trans"/>
</dbReference>
<feature type="domain" description="Nucleotidyl transferase" evidence="10">
    <location>
        <begin position="8"/>
        <end position="141"/>
    </location>
</feature>
<dbReference type="GO" id="GO:0005851">
    <property type="term" value="C:eukaryotic translation initiation factor 2B complex"/>
    <property type="evidence" value="ECO:0007669"/>
    <property type="project" value="TreeGrafter"/>
</dbReference>
<keyword evidence="3" id="KW-0963">Cytoplasm</keyword>
<protein>
    <recommendedName>
        <fullName evidence="6">Translation initiation factor eIF2B subunit gamma</fullName>
    </recommendedName>
    <alternativeName>
        <fullName evidence="7">eIF2B GDP-GTP exchange factor subunit gamma</fullName>
    </alternativeName>
</protein>
<dbReference type="Gene3D" id="3.90.550.10">
    <property type="entry name" value="Spore Coat Polysaccharide Biosynthesis Protein SpsA, Chain A"/>
    <property type="match status" value="1"/>
</dbReference>
<proteinExistence type="inferred from homology"/>
<dbReference type="Pfam" id="PF25084">
    <property type="entry name" value="LbH_EIF2B"/>
    <property type="match status" value="1"/>
</dbReference>
<accession>A0A4T0FYW1</accession>
<dbReference type="AlphaFoldDB" id="A0A4T0FYW1"/>
<name>A0A4T0FYW1_WALIC</name>
<organism evidence="12 13">
    <name type="scientific">Wallemia ichthyophaga</name>
    <dbReference type="NCBI Taxonomy" id="245174"/>
    <lineage>
        <taxon>Eukaryota</taxon>
        <taxon>Fungi</taxon>
        <taxon>Dikarya</taxon>
        <taxon>Basidiomycota</taxon>
        <taxon>Wallemiomycotina</taxon>
        <taxon>Wallemiomycetes</taxon>
        <taxon>Wallemiales</taxon>
        <taxon>Wallemiaceae</taxon>
        <taxon>Wallemia</taxon>
    </lineage>
</organism>